<protein>
    <submittedName>
        <fullName evidence="1">Shikimate kinase</fullName>
    </submittedName>
</protein>
<evidence type="ECO:0000313" key="1">
    <source>
        <dbReference type="EMBL" id="MFC4392803.1"/>
    </source>
</evidence>
<dbReference type="InterPro" id="IPR052922">
    <property type="entry name" value="Cytidylate_Kinase-2"/>
</dbReference>
<sequence length="186" mass="21699">MKIHIFGASGSGVTTTGKEIAQKLNLDYFDSDDYFWKNTEVPFTQRNSPEERNSKIKSDLNSSKNWVLGGSIFQWGEAIFPSFDLVIFLWIPADIRIERLKARELERYGDIIFTDPQRIKQFEDFLIWSADYDLNTGIANRTRQSHEEWLLSLDFPILRIIGDTTIEERIEIILQKISSLNLYIDN</sequence>
<dbReference type="NCBIfam" id="NF004861">
    <property type="entry name" value="PRK06217.1"/>
    <property type="match status" value="1"/>
</dbReference>
<dbReference type="InterPro" id="IPR031322">
    <property type="entry name" value="Shikimate/glucono_kinase"/>
</dbReference>
<dbReference type="Pfam" id="PF01202">
    <property type="entry name" value="SKI"/>
    <property type="match status" value="1"/>
</dbReference>
<comment type="caution">
    <text evidence="1">The sequence shown here is derived from an EMBL/GenBank/DDBJ whole genome shotgun (WGS) entry which is preliminary data.</text>
</comment>
<dbReference type="EMBL" id="JBHSCO010000005">
    <property type="protein sequence ID" value="MFC4392803.1"/>
    <property type="molecule type" value="Genomic_DNA"/>
</dbReference>
<keyword evidence="1" id="KW-0808">Transferase</keyword>
<dbReference type="InterPro" id="IPR027417">
    <property type="entry name" value="P-loop_NTPase"/>
</dbReference>
<proteinExistence type="predicted"/>
<dbReference type="PANTHER" id="PTHR37816">
    <property type="entry name" value="YALI0E33011P"/>
    <property type="match status" value="1"/>
</dbReference>
<dbReference type="Proteomes" id="UP001595719">
    <property type="component" value="Unassembled WGS sequence"/>
</dbReference>
<gene>
    <name evidence="1" type="ORF">ACFOY0_17550</name>
</gene>
<dbReference type="GO" id="GO:0016301">
    <property type="term" value="F:kinase activity"/>
    <property type="evidence" value="ECO:0007669"/>
    <property type="project" value="UniProtKB-KW"/>
</dbReference>
<organism evidence="1 2">
    <name type="scientific">Flavobacterium quisquiliarum</name>
    <dbReference type="NCBI Taxonomy" id="1834436"/>
    <lineage>
        <taxon>Bacteria</taxon>
        <taxon>Pseudomonadati</taxon>
        <taxon>Bacteroidota</taxon>
        <taxon>Flavobacteriia</taxon>
        <taxon>Flavobacteriales</taxon>
        <taxon>Flavobacteriaceae</taxon>
        <taxon>Flavobacterium</taxon>
    </lineage>
</organism>
<dbReference type="SUPFAM" id="SSF52540">
    <property type="entry name" value="P-loop containing nucleoside triphosphate hydrolases"/>
    <property type="match status" value="1"/>
</dbReference>
<evidence type="ECO:0000313" key="2">
    <source>
        <dbReference type="Proteomes" id="UP001595719"/>
    </source>
</evidence>
<accession>A0ABV8WCL1</accession>
<dbReference type="PANTHER" id="PTHR37816:SF2">
    <property type="entry name" value="DNA TOPOLOGY MODULATION PROTEIN FLAR-RELATED PROTEIN"/>
    <property type="match status" value="1"/>
</dbReference>
<keyword evidence="1" id="KW-0418">Kinase</keyword>
<keyword evidence="2" id="KW-1185">Reference proteome</keyword>
<dbReference type="Gene3D" id="3.40.50.300">
    <property type="entry name" value="P-loop containing nucleotide triphosphate hydrolases"/>
    <property type="match status" value="1"/>
</dbReference>
<reference evidence="2" key="1">
    <citation type="journal article" date="2019" name="Int. J. Syst. Evol. Microbiol.">
        <title>The Global Catalogue of Microorganisms (GCM) 10K type strain sequencing project: providing services to taxonomists for standard genome sequencing and annotation.</title>
        <authorList>
            <consortium name="The Broad Institute Genomics Platform"/>
            <consortium name="The Broad Institute Genome Sequencing Center for Infectious Disease"/>
            <person name="Wu L."/>
            <person name="Ma J."/>
        </authorList>
    </citation>
    <scope>NUCLEOTIDE SEQUENCE [LARGE SCALE GENOMIC DNA]</scope>
    <source>
        <strain evidence="2">CGMCC 1.15345</strain>
    </source>
</reference>
<dbReference type="RefSeq" id="WP_179002749.1">
    <property type="nucleotide sequence ID" value="NZ_JBHSCO010000005.1"/>
</dbReference>
<name>A0ABV8WCL1_9FLAO</name>